<evidence type="ECO:0000256" key="1">
    <source>
        <dbReference type="ARBA" id="ARBA00022763"/>
    </source>
</evidence>
<name>A0ABY8SY29_9BURK</name>
<accession>A0ABY8SY29</accession>
<evidence type="ECO:0000313" key="3">
    <source>
        <dbReference type="EMBL" id="WHS67650.1"/>
    </source>
</evidence>
<protein>
    <recommendedName>
        <fullName evidence="5">DNA polymerase Y family protein</fullName>
    </recommendedName>
</protein>
<evidence type="ECO:0000256" key="2">
    <source>
        <dbReference type="SAM" id="MobiDB-lite"/>
    </source>
</evidence>
<gene>
    <name evidence="3" type="ORF">QMY55_11275</name>
</gene>
<feature type="region of interest" description="Disordered" evidence="2">
    <location>
        <begin position="375"/>
        <end position="401"/>
    </location>
</feature>
<evidence type="ECO:0000313" key="4">
    <source>
        <dbReference type="Proteomes" id="UP001240697"/>
    </source>
</evidence>
<dbReference type="RefSeq" id="WP_283488677.1">
    <property type="nucleotide sequence ID" value="NZ_CP125947.1"/>
</dbReference>
<dbReference type="Proteomes" id="UP001240697">
    <property type="component" value="Chromosome"/>
</dbReference>
<dbReference type="PANTHER" id="PTHR35369:SF2">
    <property type="entry name" value="BLR3025 PROTEIN"/>
    <property type="match status" value="1"/>
</dbReference>
<keyword evidence="1" id="KW-0227">DNA damage</keyword>
<feature type="compositionally biased region" description="Low complexity" evidence="2">
    <location>
        <begin position="375"/>
        <end position="388"/>
    </location>
</feature>
<dbReference type="InterPro" id="IPR050356">
    <property type="entry name" value="SulA_CellDiv_inhibitor"/>
</dbReference>
<proteinExistence type="predicted"/>
<organism evidence="3 4">
    <name type="scientific">Comamonas resistens</name>
    <dbReference type="NCBI Taxonomy" id="3046670"/>
    <lineage>
        <taxon>Bacteria</taxon>
        <taxon>Pseudomonadati</taxon>
        <taxon>Pseudomonadota</taxon>
        <taxon>Betaproteobacteria</taxon>
        <taxon>Burkholderiales</taxon>
        <taxon>Comamonadaceae</taxon>
        <taxon>Comamonas</taxon>
    </lineage>
</organism>
<sequence>MQAHEHWIAWPLALLAAPQGREEPEGKEAVPVTAAESACWWALEFSPRVAVLEEALLMETSMVQRLWGGLQPMLEQLDRAFALACLASQAGMPDAELGKSMVRAEADTPWLALARLRLMQRLQEQGKALPAAMPADALPLWTLTVLQQHSAVLMRLGCRTWGQARELPRAGLSRRLGGQLLRVLDEAYGLLPQPMNWLQLPETFVLRHDLGYPARNADAVLQVAQPLLRALQSWLQARHHAVLSLQLRWHHDLRRIDGQELPAWESLCIRTAQPTQGMAHLQRLLREHLGQQHWRAPVDMLELQALKTVPWSAAPLSCLPDLAAQQGSANSLAWHEWVERVGARWGDEAVRMVEPHADYRPEAMQSWKSAAQCNTRSAQQSTQQRAAALPGAAGKSRTRHDCSDPWQALWPPWLLPRPEALAIRNNRPHWHGPLQLRAGPYRLESGWWEGAQTLAARDYFVAFNEVVGHVWIYRERAQTGAWLTAASHAPSWFVQGVYG</sequence>
<reference evidence="3 4" key="1">
    <citation type="submission" date="2023-05" db="EMBL/GenBank/DDBJ databases">
        <authorList>
            <person name="Yin Y."/>
            <person name="Lu Z."/>
        </authorList>
    </citation>
    <scope>NUCLEOTIDE SEQUENCE [LARGE SCALE GENOMIC DNA]</scope>
    <source>
        <strain evidence="3 4">ZM22</strain>
    </source>
</reference>
<keyword evidence="4" id="KW-1185">Reference proteome</keyword>
<evidence type="ECO:0008006" key="5">
    <source>
        <dbReference type="Google" id="ProtNLM"/>
    </source>
</evidence>
<dbReference type="PANTHER" id="PTHR35369">
    <property type="entry name" value="BLR3025 PROTEIN-RELATED"/>
    <property type="match status" value="1"/>
</dbReference>
<dbReference type="EMBL" id="CP125947">
    <property type="protein sequence ID" value="WHS67650.1"/>
    <property type="molecule type" value="Genomic_DNA"/>
</dbReference>